<name>A0A848J4D5_9BACT</name>
<sequence>MPKTSLTAAILKEKCPRCRKGPLYSYPFYVLTRFTKMHDKCSCCGQSFEVEPGFYFGAMYISYAFIVALFVATSLILRVLFDPSLIYYLITLPIVSVILMPLIFRFSRTLYLYLVGGIKYDPDRVIQHENC</sequence>
<evidence type="ECO:0000313" key="3">
    <source>
        <dbReference type="Proteomes" id="UP000559010"/>
    </source>
</evidence>
<evidence type="ECO:0000313" key="2">
    <source>
        <dbReference type="EMBL" id="NMM50168.1"/>
    </source>
</evidence>
<dbReference type="InterPro" id="IPR009325">
    <property type="entry name" value="DUF983"/>
</dbReference>
<keyword evidence="1" id="KW-0812">Transmembrane</keyword>
<feature type="transmembrane region" description="Helical" evidence="1">
    <location>
        <begin position="86"/>
        <end position="104"/>
    </location>
</feature>
<feature type="transmembrane region" description="Helical" evidence="1">
    <location>
        <begin position="60"/>
        <end position="80"/>
    </location>
</feature>
<keyword evidence="1" id="KW-1133">Transmembrane helix</keyword>
<dbReference type="EMBL" id="JABBNU010000011">
    <property type="protein sequence ID" value="NMM50168.1"/>
    <property type="molecule type" value="Genomic_DNA"/>
</dbReference>
<reference evidence="2 3" key="1">
    <citation type="submission" date="2020-04" db="EMBL/GenBank/DDBJ databases">
        <title>Flammeovirgaceae bacterium KN852 isolated from deep sea.</title>
        <authorList>
            <person name="Zhang D.-C."/>
        </authorList>
    </citation>
    <scope>NUCLEOTIDE SEQUENCE [LARGE SCALE GENOMIC DNA]</scope>
    <source>
        <strain evidence="2 3">KN852</strain>
    </source>
</reference>
<keyword evidence="1" id="KW-0472">Membrane</keyword>
<dbReference type="AlphaFoldDB" id="A0A848J4D5"/>
<accession>A0A848J4D5</accession>
<protein>
    <submittedName>
        <fullName evidence="2">DUF983 domain-containing protein</fullName>
    </submittedName>
</protein>
<keyword evidence="3" id="KW-1185">Reference proteome</keyword>
<evidence type="ECO:0000256" key="1">
    <source>
        <dbReference type="SAM" id="Phobius"/>
    </source>
</evidence>
<gene>
    <name evidence="2" type="ORF">HH304_17300</name>
</gene>
<dbReference type="Pfam" id="PF06170">
    <property type="entry name" value="DUF983"/>
    <property type="match status" value="1"/>
</dbReference>
<organism evidence="2 3">
    <name type="scientific">Marinigracilibium pacificum</name>
    <dbReference type="NCBI Taxonomy" id="2729599"/>
    <lineage>
        <taxon>Bacteria</taxon>
        <taxon>Pseudomonadati</taxon>
        <taxon>Bacteroidota</taxon>
        <taxon>Cytophagia</taxon>
        <taxon>Cytophagales</taxon>
        <taxon>Flammeovirgaceae</taxon>
        <taxon>Marinigracilibium</taxon>
    </lineage>
</organism>
<comment type="caution">
    <text evidence="2">The sequence shown here is derived from an EMBL/GenBank/DDBJ whole genome shotgun (WGS) entry which is preliminary data.</text>
</comment>
<dbReference type="Proteomes" id="UP000559010">
    <property type="component" value="Unassembled WGS sequence"/>
</dbReference>
<proteinExistence type="predicted"/>